<name>D5E9D8_METMS</name>
<evidence type="ECO:0000259" key="1">
    <source>
        <dbReference type="Pfam" id="PF08753"/>
    </source>
</evidence>
<gene>
    <name evidence="2" type="ordered locus">Mmah_0257</name>
</gene>
<evidence type="ECO:0000313" key="3">
    <source>
        <dbReference type="Proteomes" id="UP000001059"/>
    </source>
</evidence>
<feature type="domain" description="Transcription factor NikR nickel binding C-terminal" evidence="1">
    <location>
        <begin position="1"/>
        <end position="34"/>
    </location>
</feature>
<proteinExistence type="predicted"/>
<dbReference type="KEGG" id="mmh:Mmah_0257"/>
<dbReference type="SUPFAM" id="SSF55021">
    <property type="entry name" value="ACT-like"/>
    <property type="match status" value="1"/>
</dbReference>
<reference evidence="2 3" key="1">
    <citation type="submission" date="2010-03" db="EMBL/GenBank/DDBJ databases">
        <title>The complete genome of Methanohalophilus mahii DSM 5219.</title>
        <authorList>
            <consortium name="US DOE Joint Genome Institute (JGI-PGF)"/>
            <person name="Lucas S."/>
            <person name="Copeland A."/>
            <person name="Lapidus A."/>
            <person name="Glavina del Rio T."/>
            <person name="Dalin E."/>
            <person name="Tice H."/>
            <person name="Bruce D."/>
            <person name="Goodwin L."/>
            <person name="Pitluck S."/>
            <person name="Kyrpides N."/>
            <person name="Mavromatis K."/>
            <person name="Ivanova N."/>
            <person name="Lykidis A."/>
            <person name="Saunders E."/>
            <person name="Brettin T."/>
            <person name="Detter J.C."/>
            <person name="Han C."/>
            <person name="Land M."/>
            <person name="Hauser L."/>
            <person name="Markowitz V."/>
            <person name="Cheng J.-F."/>
            <person name="Hugenholtz P."/>
            <person name="Woyke T."/>
            <person name="Wu D."/>
            <person name="Spring S."/>
            <person name="Schneider S."/>
            <person name="Schroeder M."/>
            <person name="Klenk H.-P."/>
            <person name="Eisen J.A."/>
        </authorList>
    </citation>
    <scope>NUCLEOTIDE SEQUENCE [LARGE SCALE GENOMIC DNA]</scope>
    <source>
        <strain evidence="3">ATCC 35705 / DSM 5219 / SLP</strain>
    </source>
</reference>
<organism evidence="2 3">
    <name type="scientific">Methanohalophilus mahii (strain ATCC 35705 / DSM 5219 / SLP)</name>
    <dbReference type="NCBI Taxonomy" id="547558"/>
    <lineage>
        <taxon>Archaea</taxon>
        <taxon>Methanobacteriati</taxon>
        <taxon>Methanobacteriota</taxon>
        <taxon>Stenosarchaea group</taxon>
        <taxon>Methanomicrobia</taxon>
        <taxon>Methanosarcinales</taxon>
        <taxon>Methanosarcinaceae</taxon>
        <taxon>Methanohalophilus</taxon>
    </lineage>
</organism>
<protein>
    <submittedName>
        <fullName evidence="2">Putative transcriptional regulator, CopG family</fullName>
    </submittedName>
</protein>
<dbReference type="AlphaFoldDB" id="D5E9D8"/>
<evidence type="ECO:0000313" key="2">
    <source>
        <dbReference type="EMBL" id="ADE35789.1"/>
    </source>
</evidence>
<dbReference type="InterPro" id="IPR027271">
    <property type="entry name" value="Acetolactate_synth/TF_NikR_C"/>
</dbReference>
<dbReference type="STRING" id="547558.Mmah_0257"/>
<dbReference type="Proteomes" id="UP000001059">
    <property type="component" value="Chromosome"/>
</dbReference>
<dbReference type="InterPro" id="IPR045865">
    <property type="entry name" value="ACT-like_dom_sf"/>
</dbReference>
<keyword evidence="3" id="KW-1185">Reference proteome</keyword>
<sequence length="40" mass="4461">MEIIIFDGDGESIKKLDENLISLKGVKYVKLNTTPPAEKL</sequence>
<dbReference type="EMBL" id="CP001994">
    <property type="protein sequence ID" value="ADE35789.1"/>
    <property type="molecule type" value="Genomic_DNA"/>
</dbReference>
<dbReference type="HOGENOM" id="CLU_3282886_0_0_2"/>
<dbReference type="Gene3D" id="3.30.70.1150">
    <property type="entry name" value="ACT-like. Chain A, domain 2"/>
    <property type="match status" value="1"/>
</dbReference>
<dbReference type="Pfam" id="PF08753">
    <property type="entry name" value="NikR_C"/>
    <property type="match status" value="1"/>
</dbReference>
<accession>D5E9D8</accession>
<dbReference type="InterPro" id="IPR014864">
    <property type="entry name" value="TF_NikR_Ni-bd_C"/>
</dbReference>